<evidence type="ECO:0000313" key="2">
    <source>
        <dbReference type="EMBL" id="BDZ50579.1"/>
    </source>
</evidence>
<protein>
    <recommendedName>
        <fullName evidence="4">NYN domain-containing protein</fullName>
    </recommendedName>
</protein>
<proteinExistence type="predicted"/>
<dbReference type="Proteomes" id="UP001321486">
    <property type="component" value="Chromosome"/>
</dbReference>
<dbReference type="Gene3D" id="3.40.50.300">
    <property type="entry name" value="P-loop containing nucleotide triphosphate hydrolases"/>
    <property type="match status" value="1"/>
</dbReference>
<organism evidence="2 3">
    <name type="scientific">Frondihabitans sucicola</name>
    <dbReference type="NCBI Taxonomy" id="1268041"/>
    <lineage>
        <taxon>Bacteria</taxon>
        <taxon>Bacillati</taxon>
        <taxon>Actinomycetota</taxon>
        <taxon>Actinomycetes</taxon>
        <taxon>Micrococcales</taxon>
        <taxon>Microbacteriaceae</taxon>
        <taxon>Frondihabitans</taxon>
    </lineage>
</organism>
<evidence type="ECO:0008006" key="4">
    <source>
        <dbReference type="Google" id="ProtNLM"/>
    </source>
</evidence>
<gene>
    <name evidence="2" type="ORF">GCM10025867_28200</name>
</gene>
<evidence type="ECO:0000256" key="1">
    <source>
        <dbReference type="SAM" id="MobiDB-lite"/>
    </source>
</evidence>
<evidence type="ECO:0000313" key="3">
    <source>
        <dbReference type="Proteomes" id="UP001321486"/>
    </source>
</evidence>
<feature type="region of interest" description="Disordered" evidence="1">
    <location>
        <begin position="1"/>
        <end position="23"/>
    </location>
</feature>
<dbReference type="EMBL" id="AP027732">
    <property type="protein sequence ID" value="BDZ50579.1"/>
    <property type="molecule type" value="Genomic_DNA"/>
</dbReference>
<sequence length="190" mass="19950">MRGWRHGDADPAERDARDRQVDAGASLGRRAPLALVLDIDLVRSMLGGWRDDPLSAGLVARELALAMIRTHLGSGRDVVVPQYLSRPGFAETLEATAGSRGARFVEVVLRTDAAAAERRFAERAADAANADGADGADIHGPFVGSSMGDVVEGHAAYVDGRPRAIVVAPAPGEEFVSVSALEAVLSRRSG</sequence>
<name>A0ABM8GQ45_9MICO</name>
<reference evidence="3" key="1">
    <citation type="journal article" date="2019" name="Int. J. Syst. Evol. Microbiol.">
        <title>The Global Catalogue of Microorganisms (GCM) 10K type strain sequencing project: providing services to taxonomists for standard genome sequencing and annotation.</title>
        <authorList>
            <consortium name="The Broad Institute Genomics Platform"/>
            <consortium name="The Broad Institute Genome Sequencing Center for Infectious Disease"/>
            <person name="Wu L."/>
            <person name="Ma J."/>
        </authorList>
    </citation>
    <scope>NUCLEOTIDE SEQUENCE [LARGE SCALE GENOMIC DNA]</scope>
    <source>
        <strain evidence="3">NBRC 108728</strain>
    </source>
</reference>
<dbReference type="InterPro" id="IPR027417">
    <property type="entry name" value="P-loop_NTPase"/>
</dbReference>
<accession>A0ABM8GQ45</accession>
<keyword evidence="3" id="KW-1185">Reference proteome</keyword>
<feature type="compositionally biased region" description="Basic and acidic residues" evidence="1">
    <location>
        <begin position="1"/>
        <end position="21"/>
    </location>
</feature>